<keyword evidence="1" id="KW-0812">Transmembrane</keyword>
<dbReference type="OrthoDB" id="2974787at2"/>
<sequence>MTAIQLVSLLSTDFSFTTLLNDHNAIFIVGLLILFLSIVLRAFKISIIELLLLSLFFVILETFSNPLYLVLVVLQVMLGVWMIWKIKIAIDTTFYRQSEKTLKRPRDITSGATLELVIYYIENILITSKTSIPSLNWL</sequence>
<dbReference type="AlphaFoldDB" id="A0A1B1S4S5"/>
<evidence type="ECO:0000313" key="2">
    <source>
        <dbReference type="EMBL" id="ANU28192.1"/>
    </source>
</evidence>
<organism evidence="2 3">
    <name type="scientific">Planococcus versutus</name>
    <dbReference type="NCBI Taxonomy" id="1302659"/>
    <lineage>
        <taxon>Bacteria</taxon>
        <taxon>Bacillati</taxon>
        <taxon>Bacillota</taxon>
        <taxon>Bacilli</taxon>
        <taxon>Bacillales</taxon>
        <taxon>Caryophanaceae</taxon>
        <taxon>Planococcus</taxon>
    </lineage>
</organism>
<keyword evidence="3" id="KW-1185">Reference proteome</keyword>
<dbReference type="Proteomes" id="UP000053354">
    <property type="component" value="Chromosome"/>
</dbReference>
<accession>A0A1B1S4S5</accession>
<dbReference type="EMBL" id="CP016540">
    <property type="protein sequence ID" value="ANU28192.1"/>
    <property type="molecule type" value="Genomic_DNA"/>
</dbReference>
<keyword evidence="1" id="KW-0472">Membrane</keyword>
<feature type="transmembrane region" description="Helical" evidence="1">
    <location>
        <begin position="55"/>
        <end position="84"/>
    </location>
</feature>
<evidence type="ECO:0000313" key="3">
    <source>
        <dbReference type="Proteomes" id="UP000053354"/>
    </source>
</evidence>
<proteinExistence type="predicted"/>
<feature type="transmembrane region" description="Helical" evidence="1">
    <location>
        <begin position="25"/>
        <end position="43"/>
    </location>
</feature>
<name>A0A1B1S4S5_9BACL</name>
<keyword evidence="1" id="KW-1133">Transmembrane helix</keyword>
<dbReference type="KEGG" id="pll:I858_014465"/>
<gene>
    <name evidence="2" type="ORF">I858_014465</name>
</gene>
<protein>
    <submittedName>
        <fullName evidence="2">Uncharacterized protein</fullName>
    </submittedName>
</protein>
<evidence type="ECO:0000256" key="1">
    <source>
        <dbReference type="SAM" id="Phobius"/>
    </source>
</evidence>
<dbReference type="RefSeq" id="WP_065524560.1">
    <property type="nucleotide sequence ID" value="NZ_CP016540.2"/>
</dbReference>
<dbReference type="STRING" id="1302659.I858_014465"/>
<reference evidence="2" key="1">
    <citation type="submission" date="2016-10" db="EMBL/GenBank/DDBJ databases">
        <authorList>
            <person name="See-Too W.S."/>
        </authorList>
    </citation>
    <scope>NUCLEOTIDE SEQUENCE</scope>
    <source>
        <strain evidence="2">L10.15</strain>
    </source>
</reference>